<proteinExistence type="predicted"/>
<dbReference type="CDD" id="cd04301">
    <property type="entry name" value="NAT_SF"/>
    <property type="match status" value="1"/>
</dbReference>
<keyword evidence="2" id="KW-0808">Transferase</keyword>
<organism evidence="2 3">
    <name type="scientific">Nostoc piscinale CENA21</name>
    <dbReference type="NCBI Taxonomy" id="224013"/>
    <lineage>
        <taxon>Bacteria</taxon>
        <taxon>Bacillati</taxon>
        <taxon>Cyanobacteriota</taxon>
        <taxon>Cyanophyceae</taxon>
        <taxon>Nostocales</taxon>
        <taxon>Nostocaceae</taxon>
        <taxon>Nostoc</taxon>
    </lineage>
</organism>
<evidence type="ECO:0000313" key="3">
    <source>
        <dbReference type="Proteomes" id="UP000062645"/>
    </source>
</evidence>
<dbReference type="Pfam" id="PF13527">
    <property type="entry name" value="Acetyltransf_9"/>
    <property type="match status" value="1"/>
</dbReference>
<dbReference type="EMBL" id="CP012036">
    <property type="protein sequence ID" value="ALF56361.1"/>
    <property type="molecule type" value="Genomic_DNA"/>
</dbReference>
<dbReference type="PROSITE" id="PS51186">
    <property type="entry name" value="GNAT"/>
    <property type="match status" value="1"/>
</dbReference>
<gene>
    <name evidence="2" type="ORF">ACX27_12245</name>
</gene>
<accession>A0A0M4TQ46</accession>
<keyword evidence="3" id="KW-1185">Reference proteome</keyword>
<dbReference type="STRING" id="224013.ACX27_12245"/>
<reference evidence="3" key="1">
    <citation type="submission" date="2015-07" db="EMBL/GenBank/DDBJ databases">
        <title>Genome Of Nitrogen-Fixing Cyanobacterium Nostoc piscinale CENA21 From Solimoes/Amazon River Floodplain Sediments And Comparative Genomics To Uncover Biosynthetic Natural Products Potential.</title>
        <authorList>
            <person name="Leao T.F."/>
            <person name="Leao P.N."/>
            <person name="Guimaraes P.I."/>
            <person name="de Melo A.G.C."/>
            <person name="Ramos R.T.J."/>
            <person name="Silva A."/>
            <person name="Fiore M.F."/>
            <person name="Schneider M.P.C."/>
        </authorList>
    </citation>
    <scope>NUCLEOTIDE SEQUENCE [LARGE SCALE GENOMIC DNA]</scope>
    <source>
        <strain evidence="3">CENA21</strain>
    </source>
</reference>
<dbReference type="InterPro" id="IPR016181">
    <property type="entry name" value="Acyl_CoA_acyltransferase"/>
</dbReference>
<dbReference type="InterPro" id="IPR000182">
    <property type="entry name" value="GNAT_dom"/>
</dbReference>
<dbReference type="SUPFAM" id="SSF55729">
    <property type="entry name" value="Acyl-CoA N-acyltransferases (Nat)"/>
    <property type="match status" value="1"/>
</dbReference>
<evidence type="ECO:0000313" key="2">
    <source>
        <dbReference type="EMBL" id="ALF56361.1"/>
    </source>
</evidence>
<name>A0A0M4TQ46_9NOSO</name>
<dbReference type="KEGG" id="npz:ACX27_12245"/>
<reference evidence="2 3" key="2">
    <citation type="journal article" date="2016" name="Genome Announc.">
        <title>Draft Genome Sequence of the N2-Fixing Cyanobacterium Nostoc piscinale CENA21, Isolated from the Brazilian Amazon Floodplain.</title>
        <authorList>
            <person name="Leao T."/>
            <person name="Guimaraes P.I."/>
            <person name="de Melo A.G."/>
            <person name="Ramos R.T."/>
            <person name="Leao P.N."/>
            <person name="Silva A."/>
            <person name="Fiore M.F."/>
            <person name="Schneider M.P."/>
        </authorList>
    </citation>
    <scope>NUCLEOTIDE SEQUENCE [LARGE SCALE GENOMIC DNA]</scope>
    <source>
        <strain evidence="2 3">CENA21</strain>
    </source>
</reference>
<sequence length="266" mass="30375">MVFPGIRDGAEQIQRLGVSWESASTPFIKFQNDIAISHVGVLEIPMQIMSQTLTVGGIHAVATHPEFQRRGYYREVMTEVLKYCDQLYKTLVLTTSNPEFYTPFGFRIIPEYLFKTKCRVQAGSNGFRVLDIADDQEIELLHRLLEVRSPVSHIIGIVKEKPLFCFNEGGRSLYYAADLDLISCMSRENNQLHIFDLVASQIYPLTEILSRIPQTIEEVFIYFSPELLDIEKTEAFPHKLDDGVLMVRGEFAAEGQKFMLPRSGRC</sequence>
<dbReference type="PATRIC" id="fig|224013.5.peg.2969"/>
<dbReference type="AlphaFoldDB" id="A0A0M4TQ46"/>
<evidence type="ECO:0000259" key="1">
    <source>
        <dbReference type="PROSITE" id="PS51186"/>
    </source>
</evidence>
<dbReference type="Gene3D" id="3.40.630.30">
    <property type="match status" value="1"/>
</dbReference>
<feature type="domain" description="N-acetyltransferase" evidence="1">
    <location>
        <begin position="1"/>
        <end position="121"/>
    </location>
</feature>
<protein>
    <submittedName>
        <fullName evidence="2">GCN5-related N-acetyltransferase</fullName>
    </submittedName>
</protein>
<dbReference type="GO" id="GO:0016747">
    <property type="term" value="F:acyltransferase activity, transferring groups other than amino-acyl groups"/>
    <property type="evidence" value="ECO:0007669"/>
    <property type="project" value="InterPro"/>
</dbReference>
<dbReference type="Proteomes" id="UP000062645">
    <property type="component" value="Chromosome"/>
</dbReference>